<dbReference type="Gene3D" id="1.20.81.30">
    <property type="entry name" value="Type II secretion system (T2SS), domain F"/>
    <property type="match status" value="1"/>
</dbReference>
<evidence type="ECO:0000256" key="4">
    <source>
        <dbReference type="ARBA" id="ARBA00022989"/>
    </source>
</evidence>
<keyword evidence="2" id="KW-1003">Cell membrane</keyword>
<dbReference type="OrthoDB" id="5185234at2"/>
<sequence>MTVLTDAALAILLGGSFGAGVWTLLALVPRWGAVPLGRRIAPYIRDVTDPEGTTLHDGAIDPGSALAGGARAAWLRLRVAVTRVLGGGDSVARRLQRAGLEPDVAAFRGRQLAWALGAAAAGGALTVALAVTGRFTGAAALLPVVTGAAGALGCDALLTARARGRSARIAEELPTVLEFLALCLAAGEGILDSVRRVSAVGGGELTLELRRVVVEVATGASLGEALSALARRVDVPAVGRAIDHLVAAIDRGAPLAQTLEAQAADAREEAKRTLIEQAGRREIGMLIPLVFGLLPLSVIFAVFPGIVMLRIGL</sequence>
<evidence type="ECO:0000256" key="2">
    <source>
        <dbReference type="ARBA" id="ARBA00022475"/>
    </source>
</evidence>
<dbReference type="Proteomes" id="UP000093355">
    <property type="component" value="Unassembled WGS sequence"/>
</dbReference>
<protein>
    <submittedName>
        <fullName evidence="6">Type II secretion protein F</fullName>
    </submittedName>
</protein>
<evidence type="ECO:0000256" key="5">
    <source>
        <dbReference type="ARBA" id="ARBA00023136"/>
    </source>
</evidence>
<dbReference type="PANTHER" id="PTHR35007">
    <property type="entry name" value="INTEGRAL MEMBRANE PROTEIN-RELATED"/>
    <property type="match status" value="1"/>
</dbReference>
<evidence type="ECO:0000256" key="1">
    <source>
        <dbReference type="ARBA" id="ARBA00004651"/>
    </source>
</evidence>
<evidence type="ECO:0000256" key="3">
    <source>
        <dbReference type="ARBA" id="ARBA00022692"/>
    </source>
</evidence>
<comment type="caution">
    <text evidence="6">The sequence shown here is derived from an EMBL/GenBank/DDBJ whole genome shotgun (WGS) entry which is preliminary data.</text>
</comment>
<dbReference type="InterPro" id="IPR018076">
    <property type="entry name" value="T2SS_GspF_dom"/>
</dbReference>
<keyword evidence="7" id="KW-1185">Reference proteome</keyword>
<proteinExistence type="predicted"/>
<evidence type="ECO:0000313" key="6">
    <source>
        <dbReference type="EMBL" id="OCG75421.1"/>
    </source>
</evidence>
<dbReference type="InterPro" id="IPR042094">
    <property type="entry name" value="T2SS_GspF_sf"/>
</dbReference>
<accession>A0A1B9NFM0</accession>
<evidence type="ECO:0000313" key="7">
    <source>
        <dbReference type="Proteomes" id="UP000093355"/>
    </source>
</evidence>
<dbReference type="PANTHER" id="PTHR35007:SF2">
    <property type="entry name" value="PILUS ASSEMBLE PROTEIN"/>
    <property type="match status" value="1"/>
</dbReference>
<keyword evidence="5" id="KW-0472">Membrane</keyword>
<keyword evidence="4" id="KW-1133">Transmembrane helix</keyword>
<comment type="subcellular location">
    <subcellularLocation>
        <location evidence="1">Cell membrane</location>
        <topology evidence="1">Multi-pass membrane protein</topology>
    </subcellularLocation>
</comment>
<dbReference type="AlphaFoldDB" id="A0A1B9NFM0"/>
<gene>
    <name evidence="6" type="ORF">A7J15_02870</name>
</gene>
<dbReference type="EMBL" id="LXMD01000013">
    <property type="protein sequence ID" value="OCG75421.1"/>
    <property type="molecule type" value="Genomic_DNA"/>
</dbReference>
<dbReference type="STRING" id="904291.A7J15_02870"/>
<dbReference type="GO" id="GO:0005886">
    <property type="term" value="C:plasma membrane"/>
    <property type="evidence" value="ECO:0007669"/>
    <property type="project" value="UniProtKB-SubCell"/>
</dbReference>
<reference evidence="6 7" key="1">
    <citation type="submission" date="2016-05" db="EMBL/GenBank/DDBJ databases">
        <authorList>
            <person name="Lavstsen T."/>
            <person name="Jespersen J.S."/>
        </authorList>
    </citation>
    <scope>NUCLEOTIDE SEQUENCE [LARGE SCALE GENOMIC DNA]</scope>
    <source>
        <strain evidence="6 7">YLB-01</strain>
    </source>
</reference>
<dbReference type="RefSeq" id="WP_067024326.1">
    <property type="nucleotide sequence ID" value="NZ_CP038256.1"/>
</dbReference>
<name>A0A1B9NFM0_9MICO</name>
<dbReference type="Pfam" id="PF00482">
    <property type="entry name" value="T2SSF"/>
    <property type="match status" value="1"/>
</dbReference>
<organism evidence="6 7">
    <name type="scientific">Microbacterium sediminis</name>
    <dbReference type="NCBI Taxonomy" id="904291"/>
    <lineage>
        <taxon>Bacteria</taxon>
        <taxon>Bacillati</taxon>
        <taxon>Actinomycetota</taxon>
        <taxon>Actinomycetes</taxon>
        <taxon>Micrococcales</taxon>
        <taxon>Microbacteriaceae</taxon>
        <taxon>Microbacterium</taxon>
    </lineage>
</organism>
<keyword evidence="3" id="KW-0812">Transmembrane</keyword>